<accession>A0A4Y2WP59</accession>
<dbReference type="AlphaFoldDB" id="A0A4Y2WP59"/>
<dbReference type="EMBL" id="BGPR01062883">
    <property type="protein sequence ID" value="GBO38225.1"/>
    <property type="molecule type" value="Genomic_DNA"/>
</dbReference>
<feature type="region of interest" description="Disordered" evidence="1">
    <location>
        <begin position="113"/>
        <end position="153"/>
    </location>
</feature>
<evidence type="ECO:0000313" key="6">
    <source>
        <dbReference type="Proteomes" id="UP000499080"/>
    </source>
</evidence>
<comment type="caution">
    <text evidence="3">The sequence shown here is derived from an EMBL/GenBank/DDBJ whole genome shotgun (WGS) entry which is preliminary data.</text>
</comment>
<name>A0A4Y2WP59_ARAVE</name>
<reference evidence="3 6" key="1">
    <citation type="journal article" date="2019" name="Sci. Rep.">
        <title>Orb-weaving spider Araneus ventricosus genome elucidates the spidroin gene catalogue.</title>
        <authorList>
            <person name="Kono N."/>
            <person name="Nakamura H."/>
            <person name="Ohtoshi R."/>
            <person name="Moran D.A.P."/>
            <person name="Shinohara A."/>
            <person name="Yoshida Y."/>
            <person name="Fujiwara M."/>
            <person name="Mori M."/>
            <person name="Tomita M."/>
            <person name="Arakawa K."/>
        </authorList>
    </citation>
    <scope>NUCLEOTIDE SEQUENCE [LARGE SCALE GENOMIC DNA]</scope>
</reference>
<keyword evidence="6" id="KW-1185">Reference proteome</keyword>
<gene>
    <name evidence="4" type="ORF">AVEN_157700_1</name>
    <name evidence="5" type="ORF">AVEN_181065_1</name>
    <name evidence="2" type="ORF">AVEN_250778_1</name>
    <name evidence="3" type="ORF">AVEN_49902_1</name>
</gene>
<evidence type="ECO:0000313" key="3">
    <source>
        <dbReference type="EMBL" id="GBO38220.1"/>
    </source>
</evidence>
<protein>
    <submittedName>
        <fullName evidence="3">Uncharacterized protein</fullName>
    </submittedName>
</protein>
<dbReference type="EMBL" id="BGPR01062876">
    <property type="protein sequence ID" value="GBO38220.1"/>
    <property type="molecule type" value="Genomic_DNA"/>
</dbReference>
<evidence type="ECO:0000313" key="4">
    <source>
        <dbReference type="EMBL" id="GBO38225.1"/>
    </source>
</evidence>
<dbReference type="EMBL" id="BGPR01062873">
    <property type="protein sequence ID" value="GBO38217.1"/>
    <property type="molecule type" value="Genomic_DNA"/>
</dbReference>
<organism evidence="3 6">
    <name type="scientific">Araneus ventricosus</name>
    <name type="common">Orbweaver spider</name>
    <name type="synonym">Epeira ventricosa</name>
    <dbReference type="NCBI Taxonomy" id="182803"/>
    <lineage>
        <taxon>Eukaryota</taxon>
        <taxon>Metazoa</taxon>
        <taxon>Ecdysozoa</taxon>
        <taxon>Arthropoda</taxon>
        <taxon>Chelicerata</taxon>
        <taxon>Arachnida</taxon>
        <taxon>Araneae</taxon>
        <taxon>Araneomorphae</taxon>
        <taxon>Entelegynae</taxon>
        <taxon>Araneoidea</taxon>
        <taxon>Araneidae</taxon>
        <taxon>Araneus</taxon>
    </lineage>
</organism>
<evidence type="ECO:0000313" key="5">
    <source>
        <dbReference type="EMBL" id="GBO38230.1"/>
    </source>
</evidence>
<dbReference type="EMBL" id="BGPR01062885">
    <property type="protein sequence ID" value="GBO38230.1"/>
    <property type="molecule type" value="Genomic_DNA"/>
</dbReference>
<feature type="compositionally biased region" description="Polar residues" evidence="1">
    <location>
        <begin position="141"/>
        <end position="151"/>
    </location>
</feature>
<dbReference type="Proteomes" id="UP000499080">
    <property type="component" value="Unassembled WGS sequence"/>
</dbReference>
<evidence type="ECO:0000313" key="2">
    <source>
        <dbReference type="EMBL" id="GBO38217.1"/>
    </source>
</evidence>
<proteinExistence type="predicted"/>
<sequence>MIRTIPKLPPNLQDTTLHQREDSLPERSYLRCTRHLQWNWVSNLEDFEPEGEALPLGEHLLHNKQPPAKFQVSSRSGLGDSVMNHINKITIKYITNAKLKSRCGLVDKVSVSGSRVQGSKPTGVVPKVGAGASSSSDSSSKLRGQSQNSAHVASKRDITLTKLIQIVQRF</sequence>
<evidence type="ECO:0000256" key="1">
    <source>
        <dbReference type="SAM" id="MobiDB-lite"/>
    </source>
</evidence>